<sequence length="72" mass="7512">MKKSIALQNSKLPFSKEKIANLTGEELDAVQGGIDEVKTGDTVDTASGLSTHHNFTCCACTTLSGIAAEDQA</sequence>
<dbReference type="AlphaFoldDB" id="A0A1M6YFC9"/>
<name>A0A1M6YFC9_9BACT</name>
<dbReference type="STRING" id="1419482.SAMN05444266_102294"/>
<gene>
    <name evidence="1" type="ORF">SAMN05444266_102294</name>
</gene>
<keyword evidence="2" id="KW-1185">Reference proteome</keyword>
<dbReference type="InterPro" id="IPR058238">
    <property type="entry name" value="Lant_leader_dom"/>
</dbReference>
<protein>
    <submittedName>
        <fullName evidence="1">Uncharacterized protein</fullName>
    </submittedName>
</protein>
<reference evidence="1 2" key="1">
    <citation type="submission" date="2016-11" db="EMBL/GenBank/DDBJ databases">
        <authorList>
            <person name="Jaros S."/>
            <person name="Januszkiewicz K."/>
            <person name="Wedrychowicz H."/>
        </authorList>
    </citation>
    <scope>NUCLEOTIDE SEQUENCE [LARGE SCALE GENOMIC DNA]</scope>
    <source>
        <strain evidence="1 2">DSM 27406</strain>
    </source>
</reference>
<evidence type="ECO:0000313" key="1">
    <source>
        <dbReference type="EMBL" id="SHL17007.1"/>
    </source>
</evidence>
<dbReference type="NCBIfam" id="NF038153">
    <property type="entry name" value="lant_leader_L1a"/>
    <property type="match status" value="1"/>
</dbReference>
<dbReference type="Proteomes" id="UP000184420">
    <property type="component" value="Unassembled WGS sequence"/>
</dbReference>
<dbReference type="EMBL" id="FRBL01000002">
    <property type="protein sequence ID" value="SHL17007.1"/>
    <property type="molecule type" value="Genomic_DNA"/>
</dbReference>
<evidence type="ECO:0000313" key="2">
    <source>
        <dbReference type="Proteomes" id="UP000184420"/>
    </source>
</evidence>
<dbReference type="RefSeq" id="WP_073079006.1">
    <property type="nucleotide sequence ID" value="NZ_FRBL01000002.1"/>
</dbReference>
<organism evidence="1 2">
    <name type="scientific">Chitinophaga jiangningensis</name>
    <dbReference type="NCBI Taxonomy" id="1419482"/>
    <lineage>
        <taxon>Bacteria</taxon>
        <taxon>Pseudomonadati</taxon>
        <taxon>Bacteroidota</taxon>
        <taxon>Chitinophagia</taxon>
        <taxon>Chitinophagales</taxon>
        <taxon>Chitinophagaceae</taxon>
        <taxon>Chitinophaga</taxon>
    </lineage>
</organism>
<accession>A0A1M6YFC9</accession>
<dbReference type="OrthoDB" id="1517493at2"/>
<proteinExistence type="predicted"/>